<keyword evidence="2" id="KW-0479">Metal-binding</keyword>
<feature type="region of interest" description="Disordered" evidence="3">
    <location>
        <begin position="1"/>
        <end position="56"/>
    </location>
</feature>
<keyword evidence="2" id="KW-0862">Zinc</keyword>
<keyword evidence="2" id="KW-0863">Zinc-finger</keyword>
<dbReference type="EMBL" id="AVOT02030433">
    <property type="protein sequence ID" value="MBW0523626.1"/>
    <property type="molecule type" value="Genomic_DNA"/>
</dbReference>
<feature type="domain" description="CCHC-type" evidence="4">
    <location>
        <begin position="11"/>
        <end position="26"/>
    </location>
</feature>
<evidence type="ECO:0000256" key="2">
    <source>
        <dbReference type="PROSITE-ProRule" id="PRU00047"/>
    </source>
</evidence>
<feature type="compositionally biased region" description="Polar residues" evidence="3">
    <location>
        <begin position="11"/>
        <end position="20"/>
    </location>
</feature>
<dbReference type="Gene3D" id="4.10.60.10">
    <property type="entry name" value="Zinc finger, CCHC-type"/>
    <property type="match status" value="1"/>
</dbReference>
<evidence type="ECO:0000256" key="3">
    <source>
        <dbReference type="SAM" id="MobiDB-lite"/>
    </source>
</evidence>
<dbReference type="SUPFAM" id="SSF57756">
    <property type="entry name" value="Retrovirus zinc finger-like domains"/>
    <property type="match status" value="1"/>
</dbReference>
<comment type="caution">
    <text evidence="5">The sequence shown here is derived from an EMBL/GenBank/DDBJ whole genome shotgun (WGS) entry which is preliminary data.</text>
</comment>
<organism evidence="5 6">
    <name type="scientific">Austropuccinia psidii MF-1</name>
    <dbReference type="NCBI Taxonomy" id="1389203"/>
    <lineage>
        <taxon>Eukaryota</taxon>
        <taxon>Fungi</taxon>
        <taxon>Dikarya</taxon>
        <taxon>Basidiomycota</taxon>
        <taxon>Pucciniomycotina</taxon>
        <taxon>Pucciniomycetes</taxon>
        <taxon>Pucciniales</taxon>
        <taxon>Sphaerophragmiaceae</taxon>
        <taxon>Austropuccinia</taxon>
    </lineage>
</organism>
<accession>A0A9Q3ERL2</accession>
<protein>
    <recommendedName>
        <fullName evidence="4">CCHC-type domain-containing protein</fullName>
    </recommendedName>
</protein>
<evidence type="ECO:0000259" key="4">
    <source>
        <dbReference type="PROSITE" id="PS50158"/>
    </source>
</evidence>
<dbReference type="Pfam" id="PF00098">
    <property type="entry name" value="zf-CCHC"/>
    <property type="match status" value="1"/>
</dbReference>
<dbReference type="SMART" id="SM00343">
    <property type="entry name" value="ZnF_C2HC"/>
    <property type="match status" value="1"/>
</dbReference>
<dbReference type="GO" id="GO:0008270">
    <property type="term" value="F:zinc ion binding"/>
    <property type="evidence" value="ECO:0007669"/>
    <property type="project" value="UniProtKB-KW"/>
</dbReference>
<dbReference type="InterPro" id="IPR001878">
    <property type="entry name" value="Znf_CCHC"/>
</dbReference>
<evidence type="ECO:0000256" key="1">
    <source>
        <dbReference type="ARBA" id="ARBA00022664"/>
    </source>
</evidence>
<dbReference type="GO" id="GO:0006397">
    <property type="term" value="P:mRNA processing"/>
    <property type="evidence" value="ECO:0007669"/>
    <property type="project" value="UniProtKB-KW"/>
</dbReference>
<dbReference type="AlphaFoldDB" id="A0A9Q3ERL2"/>
<dbReference type="Proteomes" id="UP000765509">
    <property type="component" value="Unassembled WGS sequence"/>
</dbReference>
<dbReference type="PROSITE" id="PS50158">
    <property type="entry name" value="ZF_CCHC"/>
    <property type="match status" value="1"/>
</dbReference>
<keyword evidence="1" id="KW-0507">mRNA processing</keyword>
<sequence length="95" mass="10683">MAEVAKKKNTCHNCGSTDHYANNCPKEKKKVPEDSESESMGEAINKQSGDDQNTREELLAEYKEETPLDIQDIQLEAGMPQETENKNLCKHTQDA</sequence>
<dbReference type="InterPro" id="IPR036875">
    <property type="entry name" value="Znf_CCHC_sf"/>
</dbReference>
<keyword evidence="6" id="KW-1185">Reference proteome</keyword>
<reference evidence="5" key="1">
    <citation type="submission" date="2021-03" db="EMBL/GenBank/DDBJ databases">
        <title>Draft genome sequence of rust myrtle Austropuccinia psidii MF-1, a brazilian biotype.</title>
        <authorList>
            <person name="Quecine M.C."/>
            <person name="Pachon D.M.R."/>
            <person name="Bonatelli M.L."/>
            <person name="Correr F.H."/>
            <person name="Franceschini L.M."/>
            <person name="Leite T.F."/>
            <person name="Margarido G.R.A."/>
            <person name="Almeida C.A."/>
            <person name="Ferrarezi J.A."/>
            <person name="Labate C.A."/>
        </authorList>
    </citation>
    <scope>NUCLEOTIDE SEQUENCE</scope>
    <source>
        <strain evidence="5">MF-1</strain>
    </source>
</reference>
<dbReference type="GO" id="GO:0003676">
    <property type="term" value="F:nucleic acid binding"/>
    <property type="evidence" value="ECO:0007669"/>
    <property type="project" value="InterPro"/>
</dbReference>
<evidence type="ECO:0000313" key="5">
    <source>
        <dbReference type="EMBL" id="MBW0523626.1"/>
    </source>
</evidence>
<name>A0A9Q3ERL2_9BASI</name>
<evidence type="ECO:0000313" key="6">
    <source>
        <dbReference type="Proteomes" id="UP000765509"/>
    </source>
</evidence>
<gene>
    <name evidence="5" type="ORF">O181_063341</name>
</gene>
<proteinExistence type="predicted"/>